<dbReference type="PANTHER" id="PTHR33514">
    <property type="entry name" value="PROTEIN ABCI12, CHLOROPLASTIC"/>
    <property type="match status" value="1"/>
</dbReference>
<feature type="transmembrane region" description="Helical" evidence="5">
    <location>
        <begin position="64"/>
        <end position="83"/>
    </location>
</feature>
<dbReference type="EMBL" id="CP035281">
    <property type="protein sequence ID" value="QAT41887.1"/>
    <property type="molecule type" value="Genomic_DNA"/>
</dbReference>
<evidence type="ECO:0000256" key="3">
    <source>
        <dbReference type="ARBA" id="ARBA00022989"/>
    </source>
</evidence>
<dbReference type="OrthoDB" id="8635523at2"/>
<dbReference type="CDD" id="cd16914">
    <property type="entry name" value="EcfT"/>
    <property type="match status" value="1"/>
</dbReference>
<dbReference type="GO" id="GO:0005886">
    <property type="term" value="C:plasma membrane"/>
    <property type="evidence" value="ECO:0007669"/>
    <property type="project" value="TreeGrafter"/>
</dbReference>
<name>A0A410PSB9_9FIRM</name>
<sequence length="276" mass="31070">MTKSGSLYIERDSVFHRMDGSIKLLMLIGWTFFVFAFMDIRIFAGILFLGLLMLKASNLPWRAIWPFFAFIIVFTLFNSAFLVAVTPAYGSKLTGTYTVLFTLFGVYRVTYETIFYCLTLTLKYISILPVTILFIFTTHPSSFAGSINRLGVSYKVAYAVSIALRYMPDVKAEVDHIVNAQEARGVAFKKGDASIFVRLKNYGSVMVPLLMSSLSRIEAVSNAMDLRGFGKSKKRTWYHREPLSSLDFVFAALSVAALLAGILIKSSHYAGFWYPF</sequence>
<proteinExistence type="predicted"/>
<evidence type="ECO:0000313" key="6">
    <source>
        <dbReference type="EMBL" id="QAT41887.1"/>
    </source>
</evidence>
<organism evidence="6 7">
    <name type="scientific">Aminipila luticellarii</name>
    <dbReference type="NCBI Taxonomy" id="2507160"/>
    <lineage>
        <taxon>Bacteria</taxon>
        <taxon>Bacillati</taxon>
        <taxon>Bacillota</taxon>
        <taxon>Clostridia</taxon>
        <taxon>Peptostreptococcales</taxon>
        <taxon>Anaerovoracaceae</taxon>
        <taxon>Aminipila</taxon>
    </lineage>
</organism>
<dbReference type="Proteomes" id="UP000287601">
    <property type="component" value="Chromosome"/>
</dbReference>
<gene>
    <name evidence="6" type="ORF">EQM06_00860</name>
</gene>
<keyword evidence="4 5" id="KW-0472">Membrane</keyword>
<reference evidence="6 7" key="1">
    <citation type="submission" date="2019-01" db="EMBL/GenBank/DDBJ databases">
        <title>Draft genomes of a novel of Aminipila strains.</title>
        <authorList>
            <person name="Ma S."/>
        </authorList>
    </citation>
    <scope>NUCLEOTIDE SEQUENCE [LARGE SCALE GENOMIC DNA]</scope>
    <source>
        <strain evidence="7">JN-39</strain>
    </source>
</reference>
<dbReference type="AlphaFoldDB" id="A0A410PSB9"/>
<evidence type="ECO:0000313" key="7">
    <source>
        <dbReference type="Proteomes" id="UP000287601"/>
    </source>
</evidence>
<keyword evidence="3 5" id="KW-1133">Transmembrane helix</keyword>
<dbReference type="Pfam" id="PF02361">
    <property type="entry name" value="CbiQ"/>
    <property type="match status" value="1"/>
</dbReference>
<feature type="transmembrane region" description="Helical" evidence="5">
    <location>
        <begin position="245"/>
        <end position="264"/>
    </location>
</feature>
<dbReference type="InterPro" id="IPR003339">
    <property type="entry name" value="ABC/ECF_trnsptr_transmembrane"/>
</dbReference>
<evidence type="ECO:0000256" key="2">
    <source>
        <dbReference type="ARBA" id="ARBA00022692"/>
    </source>
</evidence>
<feature type="transmembrane region" description="Helical" evidence="5">
    <location>
        <begin position="114"/>
        <end position="136"/>
    </location>
</feature>
<evidence type="ECO:0000256" key="5">
    <source>
        <dbReference type="SAM" id="Phobius"/>
    </source>
</evidence>
<keyword evidence="2 5" id="KW-0812">Transmembrane</keyword>
<dbReference type="PANTHER" id="PTHR33514:SF1">
    <property type="entry name" value="ABC TRANSPORTER PERMEASE"/>
    <property type="match status" value="1"/>
</dbReference>
<comment type="subcellular location">
    <subcellularLocation>
        <location evidence="1">Membrane</location>
        <topology evidence="1">Multi-pass membrane protein</topology>
    </subcellularLocation>
</comment>
<protein>
    <submittedName>
        <fullName evidence="6">Energy-coupling factor transporter transmembrane protein EcfT</fullName>
    </submittedName>
</protein>
<dbReference type="RefSeq" id="WP_128744541.1">
    <property type="nucleotide sequence ID" value="NZ_CP035281.1"/>
</dbReference>
<feature type="transmembrane region" description="Helical" evidence="5">
    <location>
        <begin position="89"/>
        <end position="107"/>
    </location>
</feature>
<dbReference type="KEGG" id="amij:EQM06_00860"/>
<feature type="transmembrane region" description="Helical" evidence="5">
    <location>
        <begin position="27"/>
        <end position="52"/>
    </location>
</feature>
<evidence type="ECO:0000256" key="4">
    <source>
        <dbReference type="ARBA" id="ARBA00023136"/>
    </source>
</evidence>
<keyword evidence="7" id="KW-1185">Reference proteome</keyword>
<evidence type="ECO:0000256" key="1">
    <source>
        <dbReference type="ARBA" id="ARBA00004141"/>
    </source>
</evidence>
<accession>A0A410PSB9</accession>